<dbReference type="PANTHER" id="PTHR30250">
    <property type="entry name" value="PST FAMILY PREDICTED COLANIC ACID TRANSPORTER"/>
    <property type="match status" value="1"/>
</dbReference>
<dbReference type="Pfam" id="PF13440">
    <property type="entry name" value="Polysacc_synt_3"/>
    <property type="match status" value="1"/>
</dbReference>
<feature type="transmembrane region" description="Helical" evidence="7">
    <location>
        <begin position="151"/>
        <end position="168"/>
    </location>
</feature>
<proteinExistence type="inferred from homology"/>
<evidence type="ECO:0000256" key="6">
    <source>
        <dbReference type="ARBA" id="ARBA00023136"/>
    </source>
</evidence>
<feature type="transmembrane region" description="Helical" evidence="7">
    <location>
        <begin position="385"/>
        <end position="408"/>
    </location>
</feature>
<feature type="transmembrane region" description="Helical" evidence="7">
    <location>
        <begin position="174"/>
        <end position="191"/>
    </location>
</feature>
<evidence type="ECO:0000256" key="5">
    <source>
        <dbReference type="ARBA" id="ARBA00022989"/>
    </source>
</evidence>
<dbReference type="STRING" id="709839.TSA66_20660"/>
<feature type="transmembrane region" description="Helical" evidence="7">
    <location>
        <begin position="360"/>
        <end position="379"/>
    </location>
</feature>
<keyword evidence="3" id="KW-1003">Cell membrane</keyword>
<evidence type="ECO:0000256" key="7">
    <source>
        <dbReference type="SAM" id="Phobius"/>
    </source>
</evidence>
<dbReference type="OrthoDB" id="8538786at2"/>
<evidence type="ECO:0000256" key="3">
    <source>
        <dbReference type="ARBA" id="ARBA00022475"/>
    </source>
</evidence>
<evidence type="ECO:0008006" key="10">
    <source>
        <dbReference type="Google" id="ProtNLM"/>
    </source>
</evidence>
<reference evidence="8 9" key="1">
    <citation type="submission" date="2014-12" db="EMBL/GenBank/DDBJ databases">
        <title>Denitrispirillum autotrophicum gen. nov., sp. nov., Denitrifying, Facultatively Autotrophic Bacteria Isolated from Rice Paddy Soil.</title>
        <authorList>
            <person name="Ishii S."/>
            <person name="Ashida N."/>
            <person name="Ohno H."/>
            <person name="Otsuka S."/>
            <person name="Yokota A."/>
            <person name="Senoo K."/>
        </authorList>
    </citation>
    <scope>NUCLEOTIDE SEQUENCE [LARGE SCALE GENOMIC DNA]</scope>
    <source>
        <strain evidence="8 9">TSA66</strain>
    </source>
</reference>
<dbReference type="EMBL" id="JWJG01000028">
    <property type="protein sequence ID" value="KIF82694.1"/>
    <property type="molecule type" value="Genomic_DNA"/>
</dbReference>
<organism evidence="8 9">
    <name type="scientific">Noviherbaspirillum autotrophicum</name>
    <dbReference type="NCBI Taxonomy" id="709839"/>
    <lineage>
        <taxon>Bacteria</taxon>
        <taxon>Pseudomonadati</taxon>
        <taxon>Pseudomonadota</taxon>
        <taxon>Betaproteobacteria</taxon>
        <taxon>Burkholderiales</taxon>
        <taxon>Oxalobacteraceae</taxon>
        <taxon>Noviherbaspirillum</taxon>
    </lineage>
</organism>
<keyword evidence="5 7" id="KW-1133">Transmembrane helix</keyword>
<gene>
    <name evidence="8" type="ORF">TSA66_20660</name>
</gene>
<dbReference type="RefSeq" id="WP_040041371.1">
    <property type="nucleotide sequence ID" value="NZ_JWJG01000028.1"/>
</dbReference>
<feature type="transmembrane region" description="Helical" evidence="7">
    <location>
        <begin position="288"/>
        <end position="309"/>
    </location>
</feature>
<dbReference type="GO" id="GO:0005886">
    <property type="term" value="C:plasma membrane"/>
    <property type="evidence" value="ECO:0007669"/>
    <property type="project" value="UniProtKB-SubCell"/>
</dbReference>
<evidence type="ECO:0000256" key="2">
    <source>
        <dbReference type="ARBA" id="ARBA00007430"/>
    </source>
</evidence>
<comment type="subcellular location">
    <subcellularLocation>
        <location evidence="1">Cell membrane</location>
        <topology evidence="1">Multi-pass membrane protein</topology>
    </subcellularLocation>
</comment>
<feature type="transmembrane region" description="Helical" evidence="7">
    <location>
        <begin position="420"/>
        <end position="440"/>
    </location>
</feature>
<keyword evidence="4 7" id="KW-0812">Transmembrane</keyword>
<sequence length="509" mass="55815">MDKKANLSSKGITAVFWGSFGSVLRALLQIITQIILARLLGPSEYGIFAIASIVLSFSKFFSDVGISYGLIQKKTISDLDIKFVFTWQVILGATVSCIVYFLAAPLSHFFNEARVIPVIRVASVICFITALASLSINLLKRELDFKSIQTAQVLSYIVGYIFIGIPLAVLGQQVWALIAAFISSEVLNLALMFRKSRHPIGIVLWRRDESQLVVYGARVFLTNVINWIIGNVDRVIIGRAFPAAQIGLYSLSYNLVSNPTLTIIAVIQSALFSTSARVQDDFDRLRKALLTMMGVVTLVLFPVFAGIAVASETILQALYGNAWLGAADVLRPIALAMPLYLLLGMATPLLWVSGQTQKEFLIQIPVAIGFVIIAAFAAMVSLDTVAWVVFGMYLVRATAIVATTCHALDLGLRRVFRSMRGGVVTTAITAILIAVVDLAARQTVELPLLWLGADIVAGLAGMLLSLWIFPNLVNHHVAQLFEKIAMRLPKRSSEKIVRFLYRGHLKRSI</sequence>
<evidence type="ECO:0000313" key="8">
    <source>
        <dbReference type="EMBL" id="KIF82694.1"/>
    </source>
</evidence>
<feature type="transmembrane region" description="Helical" evidence="7">
    <location>
        <begin position="115"/>
        <end position="139"/>
    </location>
</feature>
<accession>A0A0C2BRJ1</accession>
<keyword evidence="6 7" id="KW-0472">Membrane</keyword>
<feature type="transmembrane region" description="Helical" evidence="7">
    <location>
        <begin position="47"/>
        <end position="71"/>
    </location>
</feature>
<evidence type="ECO:0000313" key="9">
    <source>
        <dbReference type="Proteomes" id="UP000031572"/>
    </source>
</evidence>
<evidence type="ECO:0000256" key="1">
    <source>
        <dbReference type="ARBA" id="ARBA00004651"/>
    </source>
</evidence>
<evidence type="ECO:0000256" key="4">
    <source>
        <dbReference type="ARBA" id="ARBA00022692"/>
    </source>
</evidence>
<feature type="transmembrane region" description="Helical" evidence="7">
    <location>
        <begin position="256"/>
        <end position="276"/>
    </location>
</feature>
<dbReference type="PANTHER" id="PTHR30250:SF10">
    <property type="entry name" value="LIPOPOLYSACCHARIDE BIOSYNTHESIS PROTEIN WZXC"/>
    <property type="match status" value="1"/>
</dbReference>
<protein>
    <recommendedName>
        <fullName evidence="10">Polysaccharide biosynthesis protein C-terminal domain-containing protein</fullName>
    </recommendedName>
</protein>
<feature type="transmembrane region" description="Helical" evidence="7">
    <location>
        <begin position="329"/>
        <end position="353"/>
    </location>
</feature>
<feature type="transmembrane region" description="Helical" evidence="7">
    <location>
        <begin position="12"/>
        <end position="35"/>
    </location>
</feature>
<feature type="transmembrane region" description="Helical" evidence="7">
    <location>
        <begin position="446"/>
        <end position="469"/>
    </location>
</feature>
<dbReference type="CDD" id="cd13127">
    <property type="entry name" value="MATE_tuaB_like"/>
    <property type="match status" value="1"/>
</dbReference>
<keyword evidence="9" id="KW-1185">Reference proteome</keyword>
<comment type="caution">
    <text evidence="8">The sequence shown here is derived from an EMBL/GenBank/DDBJ whole genome shotgun (WGS) entry which is preliminary data.</text>
</comment>
<dbReference type="AlphaFoldDB" id="A0A0C2BRJ1"/>
<dbReference type="InterPro" id="IPR050833">
    <property type="entry name" value="Poly_Biosynth_Transport"/>
</dbReference>
<feature type="transmembrane region" description="Helical" evidence="7">
    <location>
        <begin position="83"/>
        <end position="103"/>
    </location>
</feature>
<dbReference type="Proteomes" id="UP000031572">
    <property type="component" value="Unassembled WGS sequence"/>
</dbReference>
<name>A0A0C2BRJ1_9BURK</name>
<feature type="transmembrane region" description="Helical" evidence="7">
    <location>
        <begin position="212"/>
        <end position="229"/>
    </location>
</feature>
<comment type="similarity">
    <text evidence="2">Belongs to the polysaccharide synthase family.</text>
</comment>